<dbReference type="RefSeq" id="WP_103983065.1">
    <property type="nucleotide sequence ID" value="NZ_FNVS01000007.1"/>
</dbReference>
<evidence type="ECO:0000313" key="3">
    <source>
        <dbReference type="Proteomes" id="UP000236725"/>
    </source>
</evidence>
<feature type="transmembrane region" description="Helical" evidence="1">
    <location>
        <begin position="20"/>
        <end position="42"/>
    </location>
</feature>
<keyword evidence="1" id="KW-1133">Transmembrane helix</keyword>
<dbReference type="EMBL" id="FNVS01000007">
    <property type="protein sequence ID" value="SEF79053.1"/>
    <property type="molecule type" value="Genomic_DNA"/>
</dbReference>
<keyword evidence="1" id="KW-0812">Transmembrane</keyword>
<keyword evidence="1" id="KW-0472">Membrane</keyword>
<gene>
    <name evidence="2" type="ORF">SAMN05444001_1072</name>
</gene>
<organism evidence="2 3">
    <name type="scientific">Parabacteroides chinchillae</name>
    <dbReference type="NCBI Taxonomy" id="871327"/>
    <lineage>
        <taxon>Bacteria</taxon>
        <taxon>Pseudomonadati</taxon>
        <taxon>Bacteroidota</taxon>
        <taxon>Bacteroidia</taxon>
        <taxon>Bacteroidales</taxon>
        <taxon>Tannerellaceae</taxon>
        <taxon>Parabacteroides</taxon>
    </lineage>
</organism>
<name>A0A8G2F423_9BACT</name>
<dbReference type="AlphaFoldDB" id="A0A8G2F423"/>
<sequence>MKTIIRNFIFVLWRFKMAMLLNVFGLSIAYAAFMIIMMQVSYDNHFDSCQPNAASIFRMDRSGWGGSSAVSSRPLERTARELSPHIKYGVVLSSWGNNTFFSVEHNGKKANYKEQFKAATPDLPHVFDFDFTEG</sequence>
<proteinExistence type="predicted"/>
<comment type="caution">
    <text evidence="2">The sequence shown here is derived from an EMBL/GenBank/DDBJ whole genome shotgun (WGS) entry which is preliminary data.</text>
</comment>
<reference evidence="2 3" key="1">
    <citation type="submission" date="2016-10" db="EMBL/GenBank/DDBJ databases">
        <authorList>
            <person name="Varghese N."/>
            <person name="Submissions S."/>
        </authorList>
    </citation>
    <scope>NUCLEOTIDE SEQUENCE [LARGE SCALE GENOMIC DNA]</scope>
    <source>
        <strain evidence="2 3">DSM 29073</strain>
    </source>
</reference>
<evidence type="ECO:0000256" key="1">
    <source>
        <dbReference type="SAM" id="Phobius"/>
    </source>
</evidence>
<evidence type="ECO:0000313" key="2">
    <source>
        <dbReference type="EMBL" id="SEF79053.1"/>
    </source>
</evidence>
<dbReference type="Proteomes" id="UP000236725">
    <property type="component" value="Unassembled WGS sequence"/>
</dbReference>
<accession>A0A8G2F423</accession>
<protein>
    <submittedName>
        <fullName evidence="2">Putative ABC transport system permease protein</fullName>
    </submittedName>
</protein>
<keyword evidence="3" id="KW-1185">Reference proteome</keyword>